<evidence type="ECO:0000313" key="5">
    <source>
        <dbReference type="Proteomes" id="UP001060150"/>
    </source>
</evidence>
<protein>
    <submittedName>
        <fullName evidence="4">4'-phosphopantetheinyl transferase superfamily protein</fullName>
    </submittedName>
</protein>
<dbReference type="PANTHER" id="PTHR38096:SF1">
    <property type="entry name" value="ENTEROBACTIN SYNTHASE COMPONENT D"/>
    <property type="match status" value="1"/>
</dbReference>
<evidence type="ECO:0000259" key="3">
    <source>
        <dbReference type="Pfam" id="PF17837"/>
    </source>
</evidence>
<keyword evidence="5" id="KW-1185">Reference proteome</keyword>
<evidence type="ECO:0000256" key="1">
    <source>
        <dbReference type="ARBA" id="ARBA00022679"/>
    </source>
</evidence>
<dbReference type="SUPFAM" id="SSF56214">
    <property type="entry name" value="4'-phosphopantetheinyl transferase"/>
    <property type="match status" value="1"/>
</dbReference>
<dbReference type="InterPro" id="IPR037143">
    <property type="entry name" value="4-PPantetheinyl_Trfase_dom_sf"/>
</dbReference>
<dbReference type="RefSeq" id="WP_198549377.1">
    <property type="nucleotide sequence ID" value="NZ_CP102332.1"/>
</dbReference>
<accession>A0ABY5NG52</accession>
<evidence type="ECO:0000313" key="4">
    <source>
        <dbReference type="EMBL" id="UUS34969.1"/>
    </source>
</evidence>
<name>A0ABY5NG52_9ACTN</name>
<gene>
    <name evidence="4" type="ORF">NRO40_22910</name>
</gene>
<dbReference type="PRINTS" id="PR01399">
    <property type="entry name" value="ENTSNTHTASED"/>
</dbReference>
<dbReference type="Proteomes" id="UP001060150">
    <property type="component" value="Chromosome"/>
</dbReference>
<evidence type="ECO:0000259" key="2">
    <source>
        <dbReference type="Pfam" id="PF01648"/>
    </source>
</evidence>
<dbReference type="PANTHER" id="PTHR38096">
    <property type="entry name" value="ENTEROBACTIN SYNTHASE COMPONENT D"/>
    <property type="match status" value="1"/>
</dbReference>
<dbReference type="EMBL" id="CP102332">
    <property type="protein sequence ID" value="UUS34969.1"/>
    <property type="molecule type" value="Genomic_DNA"/>
</dbReference>
<organism evidence="4 5">
    <name type="scientific">Streptomyces changanensis</name>
    <dbReference type="NCBI Taxonomy" id="2964669"/>
    <lineage>
        <taxon>Bacteria</taxon>
        <taxon>Bacillati</taxon>
        <taxon>Actinomycetota</taxon>
        <taxon>Actinomycetes</taxon>
        <taxon>Kitasatosporales</taxon>
        <taxon>Streptomycetaceae</taxon>
        <taxon>Streptomyces</taxon>
    </lineage>
</organism>
<dbReference type="Gene3D" id="3.90.470.20">
    <property type="entry name" value="4'-phosphopantetheinyl transferase domain"/>
    <property type="match status" value="1"/>
</dbReference>
<dbReference type="GO" id="GO:0016740">
    <property type="term" value="F:transferase activity"/>
    <property type="evidence" value="ECO:0007669"/>
    <property type="project" value="UniProtKB-KW"/>
</dbReference>
<feature type="domain" description="4'-phosphopantetheinyl transferase N-terminal" evidence="3">
    <location>
        <begin position="28"/>
        <end position="94"/>
    </location>
</feature>
<dbReference type="Pfam" id="PF01648">
    <property type="entry name" value="ACPS"/>
    <property type="match status" value="1"/>
</dbReference>
<dbReference type="InterPro" id="IPR003542">
    <property type="entry name" value="Enbac_synth_compD-like"/>
</dbReference>
<proteinExistence type="predicted"/>
<feature type="domain" description="4'-phosphopantetheinyl transferase" evidence="2">
    <location>
        <begin position="102"/>
        <end position="190"/>
    </location>
</feature>
<dbReference type="Pfam" id="PF17837">
    <property type="entry name" value="4PPT_N"/>
    <property type="match status" value="1"/>
</dbReference>
<dbReference type="InterPro" id="IPR008278">
    <property type="entry name" value="4-PPantetheinyl_Trfase_dom"/>
</dbReference>
<dbReference type="InterPro" id="IPR041354">
    <property type="entry name" value="4PPT_N"/>
</dbReference>
<reference evidence="4" key="1">
    <citation type="submission" date="2022-08" db="EMBL/GenBank/DDBJ databases">
        <title>Streptomyces changanensis sp. nov., an actinomycete isolated from soil.</title>
        <authorList>
            <person name="Wu H."/>
            <person name="Han L."/>
        </authorList>
    </citation>
    <scope>NUCLEOTIDE SEQUENCE</scope>
    <source>
        <strain evidence="4">HL-66</strain>
    </source>
</reference>
<sequence length="235" mass="25720">MMDGLLPAEVRVVEVFHDPPGLPLLGAEAEQVRRAVDKRRREYTTVRWCARRALAGLGVGPVPIPRGERGAPQWPDRIVGSMTHCQGYRAAAVARDTDLRALGIDAEEHLPLPDGVLGLVASEGERAHLAELARPRPDVHWDRLLFSAKESVYKAWFPLTRRWLGHEEAELAFAVDGTFTARVLLRDPAVPAEGFTGRWAVDGVLAATVVTVPPTAPARGWTRSLRATRPGSRGV</sequence>
<keyword evidence="1 4" id="KW-0808">Transferase</keyword>